<accession>A0A5C5V068</accession>
<keyword evidence="1" id="KW-0472">Membrane</keyword>
<protein>
    <recommendedName>
        <fullName evidence="4">DUF420 domain-containing protein</fullName>
    </recommendedName>
</protein>
<feature type="transmembrane region" description="Helical" evidence="1">
    <location>
        <begin position="140"/>
        <end position="161"/>
    </location>
</feature>
<feature type="transmembrane region" description="Helical" evidence="1">
    <location>
        <begin position="20"/>
        <end position="41"/>
    </location>
</feature>
<sequence>MLAQIDFPGPEGFLGARASLMLDVVVLAMAVVLVVMAWSIVQARRGRFTVHKWTQTALTAALLVTVLAFEIEMRLFGWEDRAAGELGGSASPLVWRVLYLHLVFAVSSFVLWPAVAFLALRRFPNPPAPGEHSRSHRFWARLAAIDMTLTALTGWAFYYVAFVRPV</sequence>
<organism evidence="2 3">
    <name type="scientific">Posidoniimonas corsicana</name>
    <dbReference type="NCBI Taxonomy" id="1938618"/>
    <lineage>
        <taxon>Bacteria</taxon>
        <taxon>Pseudomonadati</taxon>
        <taxon>Planctomycetota</taxon>
        <taxon>Planctomycetia</taxon>
        <taxon>Pirellulales</taxon>
        <taxon>Lacipirellulaceae</taxon>
        <taxon>Posidoniimonas</taxon>
    </lineage>
</organism>
<gene>
    <name evidence="2" type="ORF">KOR34_45170</name>
</gene>
<reference evidence="2 3" key="1">
    <citation type="submission" date="2019-02" db="EMBL/GenBank/DDBJ databases">
        <title>Deep-cultivation of Planctomycetes and their phenomic and genomic characterization uncovers novel biology.</title>
        <authorList>
            <person name="Wiegand S."/>
            <person name="Jogler M."/>
            <person name="Boedeker C."/>
            <person name="Pinto D."/>
            <person name="Vollmers J."/>
            <person name="Rivas-Marin E."/>
            <person name="Kohn T."/>
            <person name="Peeters S.H."/>
            <person name="Heuer A."/>
            <person name="Rast P."/>
            <person name="Oberbeckmann S."/>
            <person name="Bunk B."/>
            <person name="Jeske O."/>
            <person name="Meyerdierks A."/>
            <person name="Storesund J.E."/>
            <person name="Kallscheuer N."/>
            <person name="Luecker S."/>
            <person name="Lage O.M."/>
            <person name="Pohl T."/>
            <person name="Merkel B.J."/>
            <person name="Hornburger P."/>
            <person name="Mueller R.-W."/>
            <person name="Bruemmer F."/>
            <person name="Labrenz M."/>
            <person name="Spormann A.M."/>
            <person name="Op Den Camp H."/>
            <person name="Overmann J."/>
            <person name="Amann R."/>
            <person name="Jetten M.S.M."/>
            <person name="Mascher T."/>
            <person name="Medema M.H."/>
            <person name="Devos D.P."/>
            <person name="Kaster A.-K."/>
            <person name="Ovreas L."/>
            <person name="Rohde M."/>
            <person name="Galperin M.Y."/>
            <person name="Jogler C."/>
        </authorList>
    </citation>
    <scope>NUCLEOTIDE SEQUENCE [LARGE SCALE GENOMIC DNA]</scope>
    <source>
        <strain evidence="2 3">KOR34</strain>
    </source>
</reference>
<feature type="transmembrane region" description="Helical" evidence="1">
    <location>
        <begin position="98"/>
        <end position="120"/>
    </location>
</feature>
<feature type="transmembrane region" description="Helical" evidence="1">
    <location>
        <begin position="53"/>
        <end position="71"/>
    </location>
</feature>
<name>A0A5C5V068_9BACT</name>
<dbReference type="AlphaFoldDB" id="A0A5C5V068"/>
<evidence type="ECO:0000256" key="1">
    <source>
        <dbReference type="SAM" id="Phobius"/>
    </source>
</evidence>
<keyword evidence="1" id="KW-1133">Transmembrane helix</keyword>
<evidence type="ECO:0000313" key="3">
    <source>
        <dbReference type="Proteomes" id="UP000316714"/>
    </source>
</evidence>
<dbReference type="RefSeq" id="WP_146568331.1">
    <property type="nucleotide sequence ID" value="NZ_SIHJ01000004.1"/>
</dbReference>
<dbReference type="OrthoDB" id="271768at2"/>
<dbReference type="Proteomes" id="UP000316714">
    <property type="component" value="Unassembled WGS sequence"/>
</dbReference>
<dbReference type="InterPro" id="IPR007352">
    <property type="entry name" value="DUF420"/>
</dbReference>
<keyword evidence="1" id="KW-0812">Transmembrane</keyword>
<dbReference type="Pfam" id="PF04238">
    <property type="entry name" value="DUF420"/>
    <property type="match status" value="1"/>
</dbReference>
<dbReference type="EMBL" id="SIHJ01000004">
    <property type="protein sequence ID" value="TWT31142.1"/>
    <property type="molecule type" value="Genomic_DNA"/>
</dbReference>
<comment type="caution">
    <text evidence="2">The sequence shown here is derived from an EMBL/GenBank/DDBJ whole genome shotgun (WGS) entry which is preliminary data.</text>
</comment>
<evidence type="ECO:0008006" key="4">
    <source>
        <dbReference type="Google" id="ProtNLM"/>
    </source>
</evidence>
<proteinExistence type="predicted"/>
<keyword evidence="3" id="KW-1185">Reference proteome</keyword>
<evidence type="ECO:0000313" key="2">
    <source>
        <dbReference type="EMBL" id="TWT31142.1"/>
    </source>
</evidence>